<sequence length="237" mass="27284">MELELSGITSQKLESYGDLDLWLLGTDAIDEFNQHIYTVYNDAFGSSSGEPEVPMAEIAPAAQENFPRARVCGVRHSSGELVGTWGIIVNDLSKPTAALPTETKYNLDLNKIVRELNAGSINYVFNGWRTAINKNALEKYNIDRTKSIFIFDLLLRGLMQDFTERENQFLGIADMEKLVYKYHRRIGIPWYIVGEPINFWNRDRYPCAFKLGEYREYMTTYHPERAKFLFDKSLGVK</sequence>
<accession>A0A4R9K1D5</accession>
<dbReference type="Proteomes" id="UP000297693">
    <property type="component" value="Unassembled WGS sequence"/>
</dbReference>
<proteinExistence type="predicted"/>
<gene>
    <name evidence="1" type="ORF">EHQ58_10355</name>
</gene>
<dbReference type="AlphaFoldDB" id="A0A4R9K1D5"/>
<dbReference type="OrthoDB" id="323808at2"/>
<evidence type="ECO:0000313" key="2">
    <source>
        <dbReference type="Proteomes" id="UP000297693"/>
    </source>
</evidence>
<dbReference type="EMBL" id="RQGD01000033">
    <property type="protein sequence ID" value="TGL58534.1"/>
    <property type="molecule type" value="Genomic_DNA"/>
</dbReference>
<evidence type="ECO:0000313" key="1">
    <source>
        <dbReference type="EMBL" id="TGL58534.1"/>
    </source>
</evidence>
<keyword evidence="2" id="KW-1185">Reference proteome</keyword>
<protein>
    <submittedName>
        <fullName evidence="1">Uncharacterized protein</fullName>
    </submittedName>
</protein>
<dbReference type="RefSeq" id="WP_135623834.1">
    <property type="nucleotide sequence ID" value="NZ_RQGD01000033.1"/>
</dbReference>
<organism evidence="1 2">
    <name type="scientific">Leptospira ognonensis</name>
    <dbReference type="NCBI Taxonomy" id="2484945"/>
    <lineage>
        <taxon>Bacteria</taxon>
        <taxon>Pseudomonadati</taxon>
        <taxon>Spirochaetota</taxon>
        <taxon>Spirochaetia</taxon>
        <taxon>Leptospirales</taxon>
        <taxon>Leptospiraceae</taxon>
        <taxon>Leptospira</taxon>
    </lineage>
</organism>
<name>A0A4R9K1D5_9LEPT</name>
<reference evidence="1" key="1">
    <citation type="journal article" date="2019" name="PLoS Negl. Trop. Dis.">
        <title>Revisiting the worldwide diversity of Leptospira species in the environment.</title>
        <authorList>
            <person name="Vincent A.T."/>
            <person name="Schiettekatte O."/>
            <person name="Bourhy P."/>
            <person name="Veyrier F.J."/>
            <person name="Picardeau M."/>
        </authorList>
    </citation>
    <scope>NUCLEOTIDE SEQUENCE [LARGE SCALE GENOMIC DNA]</scope>
    <source>
        <strain evidence="1">201702476</strain>
    </source>
</reference>
<comment type="caution">
    <text evidence="1">The sequence shown here is derived from an EMBL/GenBank/DDBJ whole genome shotgun (WGS) entry which is preliminary data.</text>
</comment>